<name>A0A2W5LY72_ANCNO</name>
<evidence type="ECO:0000313" key="1">
    <source>
        <dbReference type="EMBL" id="PZQ12327.1"/>
    </source>
</evidence>
<accession>A0A2W5LY72</accession>
<dbReference type="AlphaFoldDB" id="A0A2W5LY72"/>
<gene>
    <name evidence="1" type="ORF">DI565_15965</name>
</gene>
<sequence>MVKRAHSSLTAPAAQRRRRRLLIGKQGGKASVKIVARPKAKPGGKPGGKPPAAMIEIETVARPSTLDGFEPALTRVRFGSVTLNAPQADRVVVARNIADGQAALERGAAILTSPGVRINQRKGVPLYAVDPTHPNQLIRVVNGVSQRGTFEGGEFKVIE</sequence>
<reference evidence="1 2" key="1">
    <citation type="submission" date="2017-08" db="EMBL/GenBank/DDBJ databases">
        <title>Infants hospitalized years apart are colonized by the same room-sourced microbial strains.</title>
        <authorList>
            <person name="Brooks B."/>
            <person name="Olm M.R."/>
            <person name="Firek B.A."/>
            <person name="Baker R."/>
            <person name="Thomas B.C."/>
            <person name="Morowitz M.J."/>
            <person name="Banfield J.F."/>
        </authorList>
    </citation>
    <scope>NUCLEOTIDE SEQUENCE [LARGE SCALE GENOMIC DNA]</scope>
    <source>
        <strain evidence="1">S2_005_003_R2_43</strain>
    </source>
</reference>
<protein>
    <submittedName>
        <fullName evidence="1">Uncharacterized protein</fullName>
    </submittedName>
</protein>
<organism evidence="1 2">
    <name type="scientific">Ancylobacter novellus</name>
    <name type="common">Thiobacillus novellus</name>
    <dbReference type="NCBI Taxonomy" id="921"/>
    <lineage>
        <taxon>Bacteria</taxon>
        <taxon>Pseudomonadati</taxon>
        <taxon>Pseudomonadota</taxon>
        <taxon>Alphaproteobacteria</taxon>
        <taxon>Hyphomicrobiales</taxon>
        <taxon>Xanthobacteraceae</taxon>
        <taxon>Ancylobacter</taxon>
    </lineage>
</organism>
<proteinExistence type="predicted"/>
<dbReference type="EMBL" id="QFPN01000009">
    <property type="protein sequence ID" value="PZQ12327.1"/>
    <property type="molecule type" value="Genomic_DNA"/>
</dbReference>
<comment type="caution">
    <text evidence="1">The sequence shown here is derived from an EMBL/GenBank/DDBJ whole genome shotgun (WGS) entry which is preliminary data.</text>
</comment>
<evidence type="ECO:0000313" key="2">
    <source>
        <dbReference type="Proteomes" id="UP000249577"/>
    </source>
</evidence>
<dbReference type="Proteomes" id="UP000249577">
    <property type="component" value="Unassembled WGS sequence"/>
</dbReference>